<sequence>MGTFIHYIVYNEPNNSHPCASQKLSSFSHLTLLRILYTASSQFLHIN</sequence>
<organism evidence="1">
    <name type="scientific">Rhizophora mucronata</name>
    <name type="common">Asiatic mangrove</name>
    <dbReference type="NCBI Taxonomy" id="61149"/>
    <lineage>
        <taxon>Eukaryota</taxon>
        <taxon>Viridiplantae</taxon>
        <taxon>Streptophyta</taxon>
        <taxon>Embryophyta</taxon>
        <taxon>Tracheophyta</taxon>
        <taxon>Spermatophyta</taxon>
        <taxon>Magnoliopsida</taxon>
        <taxon>eudicotyledons</taxon>
        <taxon>Gunneridae</taxon>
        <taxon>Pentapetalae</taxon>
        <taxon>rosids</taxon>
        <taxon>fabids</taxon>
        <taxon>Malpighiales</taxon>
        <taxon>Rhizophoraceae</taxon>
        <taxon>Rhizophora</taxon>
    </lineage>
</organism>
<dbReference type="EMBL" id="GGEC01002185">
    <property type="protein sequence ID" value="MBW82668.1"/>
    <property type="molecule type" value="Transcribed_RNA"/>
</dbReference>
<evidence type="ECO:0000313" key="1">
    <source>
        <dbReference type="EMBL" id="MBW82668.1"/>
    </source>
</evidence>
<protein>
    <submittedName>
        <fullName evidence="1">Uncharacterized protein</fullName>
    </submittedName>
</protein>
<dbReference type="AlphaFoldDB" id="A0A2P2IN83"/>
<accession>A0A2P2IN83</accession>
<proteinExistence type="predicted"/>
<reference evidence="1" key="1">
    <citation type="submission" date="2018-02" db="EMBL/GenBank/DDBJ databases">
        <title>Rhizophora mucronata_Transcriptome.</title>
        <authorList>
            <person name="Meera S.P."/>
            <person name="Sreeshan A."/>
            <person name="Augustine A."/>
        </authorList>
    </citation>
    <scope>NUCLEOTIDE SEQUENCE</scope>
    <source>
        <tissue evidence="1">Leaf</tissue>
    </source>
</reference>
<name>A0A2P2IN83_RHIMU</name>